<evidence type="ECO:0000313" key="2">
    <source>
        <dbReference type="Proteomes" id="UP000326950"/>
    </source>
</evidence>
<evidence type="ECO:0000313" key="1">
    <source>
        <dbReference type="EMBL" id="KAE8155382.1"/>
    </source>
</evidence>
<accession>A0A5N6U9T8</accession>
<reference evidence="1 2" key="1">
    <citation type="submission" date="2019-04" db="EMBL/GenBank/DDBJ databases">
        <title>Friends and foes A comparative genomics study of 23 Aspergillus species from section Flavi.</title>
        <authorList>
            <consortium name="DOE Joint Genome Institute"/>
            <person name="Kjaerbolling I."/>
            <person name="Vesth T."/>
            <person name="Frisvad J.C."/>
            <person name="Nybo J.L."/>
            <person name="Theobald S."/>
            <person name="Kildgaard S."/>
            <person name="Isbrandt T."/>
            <person name="Kuo A."/>
            <person name="Sato A."/>
            <person name="Lyhne E.K."/>
            <person name="Kogle M.E."/>
            <person name="Wiebenga A."/>
            <person name="Kun R.S."/>
            <person name="Lubbers R.J."/>
            <person name="Makela M.R."/>
            <person name="Barry K."/>
            <person name="Chovatia M."/>
            <person name="Clum A."/>
            <person name="Daum C."/>
            <person name="Haridas S."/>
            <person name="He G."/>
            <person name="LaButti K."/>
            <person name="Lipzen A."/>
            <person name="Mondo S."/>
            <person name="Riley R."/>
            <person name="Salamov A."/>
            <person name="Simmons B.A."/>
            <person name="Magnuson J.K."/>
            <person name="Henrissat B."/>
            <person name="Mortensen U.H."/>
            <person name="Larsen T.O."/>
            <person name="Devries R.P."/>
            <person name="Grigoriev I.V."/>
            <person name="Machida M."/>
            <person name="Baker S.E."/>
            <person name="Andersen M.R."/>
        </authorList>
    </citation>
    <scope>NUCLEOTIDE SEQUENCE [LARGE SCALE GENOMIC DNA]</scope>
    <source>
        <strain evidence="1 2">CBS 117626</strain>
    </source>
</reference>
<gene>
    <name evidence="1" type="ORF">BDV40DRAFT_307094</name>
</gene>
<dbReference type="AlphaFoldDB" id="A0A5N6U9T8"/>
<protein>
    <submittedName>
        <fullName evidence="1">Uncharacterized protein</fullName>
    </submittedName>
</protein>
<proteinExistence type="predicted"/>
<name>A0A5N6U9T8_ASPTM</name>
<dbReference type="Proteomes" id="UP000326950">
    <property type="component" value="Unassembled WGS sequence"/>
</dbReference>
<sequence length="159" mass="17746">MSFSLQSFPDHSTFKSHLSSVSPIVLWLLSELRQLQLNDMDCIRSLDLLVKRILALCEATGDLAVRGTAEDNFNFDNALMLFDKSLRGSAAALKRLALTAGVYQQPLGNYGQPPDTTLPTCEIPKLLKRVVPPSTSQLLDLTLKHLRRNDLYFNTIKGE</sequence>
<organism evidence="1 2">
    <name type="scientific">Aspergillus tamarii</name>
    <dbReference type="NCBI Taxonomy" id="41984"/>
    <lineage>
        <taxon>Eukaryota</taxon>
        <taxon>Fungi</taxon>
        <taxon>Dikarya</taxon>
        <taxon>Ascomycota</taxon>
        <taxon>Pezizomycotina</taxon>
        <taxon>Eurotiomycetes</taxon>
        <taxon>Eurotiomycetidae</taxon>
        <taxon>Eurotiales</taxon>
        <taxon>Aspergillaceae</taxon>
        <taxon>Aspergillus</taxon>
        <taxon>Aspergillus subgen. Circumdati</taxon>
    </lineage>
</organism>
<dbReference type="EMBL" id="ML738952">
    <property type="protein sequence ID" value="KAE8155382.1"/>
    <property type="molecule type" value="Genomic_DNA"/>
</dbReference>
<keyword evidence="2" id="KW-1185">Reference proteome</keyword>